<keyword evidence="2 5" id="KW-0812">Transmembrane</keyword>
<dbReference type="NCBIfam" id="NF000825">
    <property type="entry name" value="PRK00068.1"/>
    <property type="match status" value="1"/>
</dbReference>
<dbReference type="PANTHER" id="PTHR39344">
    <property type="entry name" value="UPF0182 PROTEIN SLL1060"/>
    <property type="match status" value="1"/>
</dbReference>
<evidence type="ECO:0000313" key="7">
    <source>
        <dbReference type="EMBL" id="MCH6164974.1"/>
    </source>
</evidence>
<gene>
    <name evidence="7" type="ORF">MMF94_04705</name>
</gene>
<dbReference type="Proteomes" id="UP001299970">
    <property type="component" value="Unassembled WGS sequence"/>
</dbReference>
<evidence type="ECO:0000256" key="1">
    <source>
        <dbReference type="ARBA" id="ARBA00022475"/>
    </source>
</evidence>
<sequence length="994" mass="106925">MRPPVGAPTLSRRTRILLILAGIVVLLLLGGSRLINFYVDWLWFGEVGYRGVFATVLFTQIVQFLVGGLLIGGLVALSLWIAYRSRPVFVPVSGPEDPIARYRTVIIQRLRLFAIGIPLIIGVIAGLAAQGDWQTVQQFINSTPFGVTDPEFGIDVGFYAFQLPFYRYVLDWLFVAVAICFVVSLITHYIFGGIRLSGRSGQVSAAARAQLAILAGVFVLLKAVAYYLDRYELLFSNRSDIFTGATYTDLNAVMPAKLILLFISLICAAAFFAAVFRRNLQLPAIAVVLLILSSVLIGAAWPQVLQQFVVSPNANEREAVPIERNIAATRQAFGLTDDKVTEVPYSGTSDATPAEVRNDSATVSNIRLLDPAKVGDTFTQLQQRRTFYGFPQKLDIDRYNIDGKTQDYIVAARELNSAGLTGNQTDWINRRLVYTHGNGIVVAPANQVNAVLDEAGGQGGLPNFTSIDITNNESQSIPPSLRVTEPRIYYGELIDGYSIVGAEPGGAPREYDSDTQSYTYHGKGGVPLGSFVNRLVFSLFYGERNILFNNSINQNSKIMYVRDPRDRVQAVAPWLTTDSDPYPAVVNGRIEWIVDGYTTLQNYPYAERMGLGQATADAQQALQRPQADKDISYLRNSVKATVDAYDGTVTLYAFDESDPVLQTWMKTFPGTVQPASAISPDLRAHFRYPEDQFKVQRELLTRYHVDNPLEFYGNVSFWDVPSDPTVPGGGGAGGAPQPPYYILAGEPGAGGEQNNTPTFQLTSALVFRNRDILSAYVTASSDPANYGKITVLQLPPDTQTLGPQQVQTQFVGSPNVSQDLGLLSRGGQSTVEYGNLLTLPVAGGLLFVEPVYIERANQQSSYPQLARVLVSYNGRVGYDANLSVALDQVFGAGAGAAVAPPAAGGAPPAPQQGATPGGPAAPAANPQVAAAAASIQSAINQLRAANQSGDFAAQGQALQALDNAVQQFQQAQSSAGSAATSAPPAAPPPPGPGG</sequence>
<feature type="transmembrane region" description="Helical" evidence="5">
    <location>
        <begin position="110"/>
        <end position="129"/>
    </location>
</feature>
<comment type="subcellular location">
    <subcellularLocation>
        <location evidence="5">Cell membrane</location>
        <topology evidence="5">Multi-pass membrane protein</topology>
    </subcellularLocation>
</comment>
<dbReference type="Pfam" id="PF03699">
    <property type="entry name" value="UPF0182"/>
    <property type="match status" value="1"/>
</dbReference>
<name>A0ABS9T8X3_9PSEU</name>
<dbReference type="HAMAP" id="MF_01600">
    <property type="entry name" value="UPF0182"/>
    <property type="match status" value="1"/>
</dbReference>
<proteinExistence type="inferred from homology"/>
<feature type="transmembrane region" description="Helical" evidence="5">
    <location>
        <begin position="211"/>
        <end position="228"/>
    </location>
</feature>
<feature type="transmembrane region" description="Helical" evidence="5">
    <location>
        <begin position="172"/>
        <end position="191"/>
    </location>
</feature>
<evidence type="ECO:0000256" key="5">
    <source>
        <dbReference type="HAMAP-Rule" id="MF_01600"/>
    </source>
</evidence>
<dbReference type="NCBIfam" id="NF009097">
    <property type="entry name" value="PRK12438.1"/>
    <property type="match status" value="1"/>
</dbReference>
<keyword evidence="4 5" id="KW-0472">Membrane</keyword>
<dbReference type="PANTHER" id="PTHR39344:SF1">
    <property type="entry name" value="UPF0182 PROTEIN SLL1060"/>
    <property type="match status" value="1"/>
</dbReference>
<feature type="compositionally biased region" description="Pro residues" evidence="6">
    <location>
        <begin position="984"/>
        <end position="994"/>
    </location>
</feature>
<accession>A0ABS9T8X3</accession>
<feature type="transmembrane region" description="Helical" evidence="5">
    <location>
        <begin position="16"/>
        <end position="39"/>
    </location>
</feature>
<dbReference type="RefSeq" id="WP_241034989.1">
    <property type="nucleotide sequence ID" value="NZ_BAAAJF010000009.1"/>
</dbReference>
<evidence type="ECO:0000256" key="2">
    <source>
        <dbReference type="ARBA" id="ARBA00022692"/>
    </source>
</evidence>
<keyword evidence="1 5" id="KW-1003">Cell membrane</keyword>
<evidence type="ECO:0000256" key="4">
    <source>
        <dbReference type="ARBA" id="ARBA00023136"/>
    </source>
</evidence>
<feature type="region of interest" description="Disordered" evidence="6">
    <location>
        <begin position="966"/>
        <end position="994"/>
    </location>
</feature>
<reference evidence="7 8" key="1">
    <citation type="submission" date="2022-03" db="EMBL/GenBank/DDBJ databases">
        <title>Pseudonocardia alaer sp. nov., a novel actinomycete isolated from reed forest soil.</title>
        <authorList>
            <person name="Wang L."/>
        </authorList>
    </citation>
    <scope>NUCLEOTIDE SEQUENCE [LARGE SCALE GENOMIC DNA]</scope>
    <source>
        <strain evidence="7 8">Y-16303</strain>
    </source>
</reference>
<evidence type="ECO:0000256" key="6">
    <source>
        <dbReference type="SAM" id="MobiDB-lite"/>
    </source>
</evidence>
<comment type="caution">
    <text evidence="7">The sequence shown here is derived from an EMBL/GenBank/DDBJ whole genome shotgun (WGS) entry which is preliminary data.</text>
</comment>
<feature type="compositionally biased region" description="Low complexity" evidence="6">
    <location>
        <begin position="966"/>
        <end position="983"/>
    </location>
</feature>
<feature type="transmembrane region" description="Helical" evidence="5">
    <location>
        <begin position="283"/>
        <end position="301"/>
    </location>
</feature>
<keyword evidence="3 5" id="KW-1133">Transmembrane helix</keyword>
<dbReference type="InterPro" id="IPR005372">
    <property type="entry name" value="UPF0182"/>
</dbReference>
<keyword evidence="8" id="KW-1185">Reference proteome</keyword>
<dbReference type="EMBL" id="JAKXMK010000003">
    <property type="protein sequence ID" value="MCH6164974.1"/>
    <property type="molecule type" value="Genomic_DNA"/>
</dbReference>
<organism evidence="7 8">
    <name type="scientific">Pseudonocardia alaniniphila</name>
    <dbReference type="NCBI Taxonomy" id="75291"/>
    <lineage>
        <taxon>Bacteria</taxon>
        <taxon>Bacillati</taxon>
        <taxon>Actinomycetota</taxon>
        <taxon>Actinomycetes</taxon>
        <taxon>Pseudonocardiales</taxon>
        <taxon>Pseudonocardiaceae</taxon>
        <taxon>Pseudonocardia</taxon>
    </lineage>
</organism>
<feature type="transmembrane region" description="Helical" evidence="5">
    <location>
        <begin position="258"/>
        <end position="276"/>
    </location>
</feature>
<evidence type="ECO:0000313" key="8">
    <source>
        <dbReference type="Proteomes" id="UP001299970"/>
    </source>
</evidence>
<evidence type="ECO:0000256" key="3">
    <source>
        <dbReference type="ARBA" id="ARBA00022989"/>
    </source>
</evidence>
<feature type="transmembrane region" description="Helical" evidence="5">
    <location>
        <begin position="51"/>
        <end position="83"/>
    </location>
</feature>
<feature type="region of interest" description="Disordered" evidence="6">
    <location>
        <begin position="900"/>
        <end position="925"/>
    </location>
</feature>
<protein>
    <recommendedName>
        <fullName evidence="5">UPF0182 protein MMF94_04705</fullName>
    </recommendedName>
</protein>
<comment type="similarity">
    <text evidence="5">Belongs to the UPF0182 family.</text>
</comment>